<gene>
    <name evidence="2" type="ORF">FMOSSE_LOCUS9932</name>
</gene>
<dbReference type="Pfam" id="PF12937">
    <property type="entry name" value="F-box-like"/>
    <property type="match status" value="1"/>
</dbReference>
<keyword evidence="3" id="KW-1185">Reference proteome</keyword>
<dbReference type="InterPro" id="IPR001810">
    <property type="entry name" value="F-box_dom"/>
</dbReference>
<evidence type="ECO:0000313" key="3">
    <source>
        <dbReference type="Proteomes" id="UP000789375"/>
    </source>
</evidence>
<evidence type="ECO:0000259" key="1">
    <source>
        <dbReference type="Pfam" id="PF12937"/>
    </source>
</evidence>
<dbReference type="SUPFAM" id="SSF52047">
    <property type="entry name" value="RNI-like"/>
    <property type="match status" value="1"/>
</dbReference>
<organism evidence="2 3">
    <name type="scientific">Funneliformis mosseae</name>
    <name type="common">Endomycorrhizal fungus</name>
    <name type="synonym">Glomus mosseae</name>
    <dbReference type="NCBI Taxonomy" id="27381"/>
    <lineage>
        <taxon>Eukaryota</taxon>
        <taxon>Fungi</taxon>
        <taxon>Fungi incertae sedis</taxon>
        <taxon>Mucoromycota</taxon>
        <taxon>Glomeromycotina</taxon>
        <taxon>Glomeromycetes</taxon>
        <taxon>Glomerales</taxon>
        <taxon>Glomeraceae</taxon>
        <taxon>Funneliformis</taxon>
    </lineage>
</organism>
<dbReference type="AlphaFoldDB" id="A0A9N9GLX0"/>
<protein>
    <submittedName>
        <fullName evidence="2">5892_t:CDS:1</fullName>
    </submittedName>
</protein>
<dbReference type="Proteomes" id="UP000789375">
    <property type="component" value="Unassembled WGS sequence"/>
</dbReference>
<sequence>MTCQLPIDCLHEIFEYLEGKVTLHSCLLVNRLWCEVSVQILWRSIRNYHTLIACLPNESREILIKNEIMILTTTSNPPLFNYISFVKELRINEIGKNIYKILRNSHPNTYNDKYTVVIQEIFKTLMNQISLKKMNLFYGWGYIRDTPFITYPGAMECLKNLSEFNCDSNIHSEFFYQLSQICNDLQSLKIRINSSTSDGLTDLITAQQNLKHLTIIKSYYCKGISNMIPSITSHSNGLIKLNLCGNGHPIPFSFISKFTNLQELILTFNYWGFKDFEKLQDVTLSHLRVLKFKYGLPKHEYLRNFLENNGTNLEKFYHRLYDQSLSLAIASLCSNVKSLRTVFFHNDLETLKEILNGCRRLESMKVRYDNSCLSEKELLEAIAIYSPRNFFELKIDYDHGFHSELKSVDLESFFKRWTNRVPQKPISLILINKYHANSLADKKENMSIIETYTKLGVIKKFEVKKLEFHNSINYKKINL</sequence>
<name>A0A9N9GLX0_FUNMO</name>
<feature type="domain" description="F-box" evidence="1">
    <location>
        <begin position="3"/>
        <end position="45"/>
    </location>
</feature>
<dbReference type="EMBL" id="CAJVPP010003075">
    <property type="protein sequence ID" value="CAG8620042.1"/>
    <property type="molecule type" value="Genomic_DNA"/>
</dbReference>
<dbReference type="CDD" id="cd09917">
    <property type="entry name" value="F-box_SF"/>
    <property type="match status" value="1"/>
</dbReference>
<dbReference type="InterPro" id="IPR036047">
    <property type="entry name" value="F-box-like_dom_sf"/>
</dbReference>
<dbReference type="InterPro" id="IPR032675">
    <property type="entry name" value="LRR_dom_sf"/>
</dbReference>
<dbReference type="Gene3D" id="3.80.10.10">
    <property type="entry name" value="Ribonuclease Inhibitor"/>
    <property type="match status" value="2"/>
</dbReference>
<dbReference type="SUPFAM" id="SSF81383">
    <property type="entry name" value="F-box domain"/>
    <property type="match status" value="1"/>
</dbReference>
<accession>A0A9N9GLX0</accession>
<proteinExistence type="predicted"/>
<comment type="caution">
    <text evidence="2">The sequence shown here is derived from an EMBL/GenBank/DDBJ whole genome shotgun (WGS) entry which is preliminary data.</text>
</comment>
<reference evidence="2" key="1">
    <citation type="submission" date="2021-06" db="EMBL/GenBank/DDBJ databases">
        <authorList>
            <person name="Kallberg Y."/>
            <person name="Tangrot J."/>
            <person name="Rosling A."/>
        </authorList>
    </citation>
    <scope>NUCLEOTIDE SEQUENCE</scope>
    <source>
        <strain evidence="2">87-6 pot B 2015</strain>
    </source>
</reference>
<evidence type="ECO:0000313" key="2">
    <source>
        <dbReference type="EMBL" id="CAG8620042.1"/>
    </source>
</evidence>